<dbReference type="Pfam" id="PF09360">
    <property type="entry name" value="zf-CDGSH"/>
    <property type="match status" value="2"/>
</dbReference>
<keyword evidence="2" id="KW-0479">Metal-binding</keyword>
<evidence type="ECO:0000313" key="6">
    <source>
        <dbReference type="EMBL" id="SFN43960.1"/>
    </source>
</evidence>
<dbReference type="RefSeq" id="WP_092908927.1">
    <property type="nucleotide sequence ID" value="NZ_FOUZ01000012.1"/>
</dbReference>
<evidence type="ECO:0000259" key="5">
    <source>
        <dbReference type="SMART" id="SM00704"/>
    </source>
</evidence>
<dbReference type="PANTHER" id="PTHR46491:SF3">
    <property type="entry name" value="CDGSH IRON-SULFUR DOMAIN-CONTAINING PROTEIN 3, MITOCHONDRIAL"/>
    <property type="match status" value="1"/>
</dbReference>
<feature type="domain" description="Iron-binding zinc finger CDGSH type" evidence="5">
    <location>
        <begin position="53"/>
        <end position="90"/>
    </location>
</feature>
<dbReference type="EMBL" id="FOUZ01000012">
    <property type="protein sequence ID" value="SFN43960.1"/>
    <property type="molecule type" value="Genomic_DNA"/>
</dbReference>
<dbReference type="Pfam" id="PF06902">
    <property type="entry name" value="Fer4_19"/>
    <property type="match status" value="1"/>
</dbReference>
<dbReference type="STRING" id="684065.SAMN05421738_11269"/>
<dbReference type="InterPro" id="IPR018967">
    <property type="entry name" value="FeS-contain_CDGSH-typ"/>
</dbReference>
<accession>A0A1I4Z232</accession>
<gene>
    <name evidence="6" type="ORF">SAMN05421738_11269</name>
</gene>
<dbReference type="SMART" id="SM00704">
    <property type="entry name" value="ZnF_CDGSH"/>
    <property type="match status" value="2"/>
</dbReference>
<keyword evidence="4" id="KW-0411">Iron-sulfur</keyword>
<sequence>MDDNTKLNIQIGTTLNPDNIYVEIVENGPYILHGKSKLVQQFIVPNSKGISVNYKEGEEFETKDKTYLCRCGLSANKPYCDGAHKKAAENGVDLTEYATFNPELASSEVIEGPAVSLTDDEKLCAFARFCDNGKRVWNQIEDDNQESVNLSVEMAHHCPSGRLIVWDKNNQPIESEKQEVVLGLIEDIGNKLAGPIALWGGIPLKSAKGEFYEVRNRQTICRCGQSSNKPFCDGTHASMQFQDGLPNQPKQDGKVF</sequence>
<reference evidence="7" key="1">
    <citation type="submission" date="2016-10" db="EMBL/GenBank/DDBJ databases">
        <authorList>
            <person name="Varghese N."/>
            <person name="Submissions S."/>
        </authorList>
    </citation>
    <scope>NUCLEOTIDE SEQUENCE [LARGE SCALE GENOMIC DNA]</scope>
    <source>
        <strain evidence="7">XJ109</strain>
    </source>
</reference>
<dbReference type="PANTHER" id="PTHR46491">
    <property type="entry name" value="CDGSH IRON SULFUR DOMAIN PROTEIN HOMOLOG"/>
    <property type="match status" value="1"/>
</dbReference>
<evidence type="ECO:0000313" key="7">
    <source>
        <dbReference type="Proteomes" id="UP000199149"/>
    </source>
</evidence>
<keyword evidence="7" id="KW-1185">Reference proteome</keyword>
<dbReference type="InterPro" id="IPR042216">
    <property type="entry name" value="MitoNEET_CISD"/>
</dbReference>
<evidence type="ECO:0000256" key="1">
    <source>
        <dbReference type="ARBA" id="ARBA00022714"/>
    </source>
</evidence>
<evidence type="ECO:0000256" key="3">
    <source>
        <dbReference type="ARBA" id="ARBA00023004"/>
    </source>
</evidence>
<dbReference type="GO" id="GO:0046872">
    <property type="term" value="F:metal ion binding"/>
    <property type="evidence" value="ECO:0007669"/>
    <property type="project" value="UniProtKB-KW"/>
</dbReference>
<name>A0A1I4Z232_9FLAO</name>
<dbReference type="InterPro" id="IPR052950">
    <property type="entry name" value="CISD"/>
</dbReference>
<proteinExistence type="predicted"/>
<keyword evidence="3" id="KW-0408">Iron</keyword>
<dbReference type="Gene3D" id="3.40.5.90">
    <property type="entry name" value="CDGSH iron-sulfur domain, mitoNEET-type"/>
    <property type="match status" value="2"/>
</dbReference>
<evidence type="ECO:0000256" key="4">
    <source>
        <dbReference type="ARBA" id="ARBA00023014"/>
    </source>
</evidence>
<organism evidence="6 7">
    <name type="scientific">Algoriella xinjiangensis</name>
    <dbReference type="NCBI Taxonomy" id="684065"/>
    <lineage>
        <taxon>Bacteria</taxon>
        <taxon>Pseudomonadati</taxon>
        <taxon>Bacteroidota</taxon>
        <taxon>Flavobacteriia</taxon>
        <taxon>Flavobacteriales</taxon>
        <taxon>Weeksellaceae</taxon>
        <taxon>Algoriella</taxon>
    </lineage>
</organism>
<feature type="domain" description="Iron-binding zinc finger CDGSH type" evidence="5">
    <location>
        <begin position="205"/>
        <end position="242"/>
    </location>
</feature>
<dbReference type="AlphaFoldDB" id="A0A1I4Z232"/>
<evidence type="ECO:0000256" key="2">
    <source>
        <dbReference type="ARBA" id="ARBA00022723"/>
    </source>
</evidence>
<dbReference type="OrthoDB" id="9795032at2"/>
<dbReference type="GO" id="GO:0005737">
    <property type="term" value="C:cytoplasm"/>
    <property type="evidence" value="ECO:0007669"/>
    <property type="project" value="UniProtKB-ARBA"/>
</dbReference>
<dbReference type="Proteomes" id="UP000199149">
    <property type="component" value="Unassembled WGS sequence"/>
</dbReference>
<keyword evidence="1" id="KW-0001">2Fe-2S</keyword>
<protein>
    <submittedName>
        <fullName evidence="6">Zn-finger domain of CDGSH type-containing protein</fullName>
    </submittedName>
</protein>
<dbReference type="GO" id="GO:0051537">
    <property type="term" value="F:2 iron, 2 sulfur cluster binding"/>
    <property type="evidence" value="ECO:0007669"/>
    <property type="project" value="UniProtKB-KW"/>
</dbReference>
<dbReference type="InterPro" id="IPR010693">
    <property type="entry name" value="Divergent_4Fe-4S_mono-cluster"/>
</dbReference>